<evidence type="ECO:0000313" key="5">
    <source>
        <dbReference type="Proteomes" id="UP000571701"/>
    </source>
</evidence>
<evidence type="ECO:0000259" key="3">
    <source>
        <dbReference type="PROSITE" id="PS50894"/>
    </source>
</evidence>
<reference evidence="4 5" key="1">
    <citation type="submission" date="2020-07" db="EMBL/GenBank/DDBJ databases">
        <title>Vibrio marinisediminis sp. nov., isolated from marine sediment.</title>
        <authorList>
            <person name="Ji X."/>
        </authorList>
    </citation>
    <scope>NUCLEOTIDE SEQUENCE [LARGE SCALE GENOMIC DNA]</scope>
    <source>
        <strain evidence="4 5">404</strain>
    </source>
</reference>
<sequence length="118" mass="13401">MLMIDLVDEETIQQMIEDTSAEVMPMLIDEYIEETQQRVQNIKHAFSQQDYEVLEFESHALSSSALALGNRALSLLARKIEHLCLDAKQEAALSYHEEFVLLASSSLEAIINRKSQGF</sequence>
<name>A0A7W2FSV7_9VIBR</name>
<evidence type="ECO:0000256" key="2">
    <source>
        <dbReference type="PROSITE-ProRule" id="PRU00110"/>
    </source>
</evidence>
<proteinExistence type="predicted"/>
<gene>
    <name evidence="4" type="ORF">H2O73_14310</name>
</gene>
<keyword evidence="1" id="KW-0902">Two-component regulatory system</keyword>
<dbReference type="InterPro" id="IPR008207">
    <property type="entry name" value="Sig_transdc_His_kin_Hpt_dom"/>
</dbReference>
<keyword evidence="5" id="KW-1185">Reference proteome</keyword>
<keyword evidence="2" id="KW-0597">Phosphoprotein</keyword>
<evidence type="ECO:0000313" key="4">
    <source>
        <dbReference type="EMBL" id="MBA5763534.1"/>
    </source>
</evidence>
<feature type="modified residue" description="Phosphohistidine" evidence="2">
    <location>
        <position position="59"/>
    </location>
</feature>
<dbReference type="GO" id="GO:0004672">
    <property type="term" value="F:protein kinase activity"/>
    <property type="evidence" value="ECO:0007669"/>
    <property type="project" value="UniProtKB-ARBA"/>
</dbReference>
<evidence type="ECO:0000256" key="1">
    <source>
        <dbReference type="ARBA" id="ARBA00023012"/>
    </source>
</evidence>
<dbReference type="GO" id="GO:0000160">
    <property type="term" value="P:phosphorelay signal transduction system"/>
    <property type="evidence" value="ECO:0007669"/>
    <property type="project" value="UniProtKB-KW"/>
</dbReference>
<comment type="caution">
    <text evidence="4">The sequence shown here is derived from an EMBL/GenBank/DDBJ whole genome shotgun (WGS) entry which is preliminary data.</text>
</comment>
<dbReference type="Gene3D" id="1.20.120.160">
    <property type="entry name" value="HPT domain"/>
    <property type="match status" value="1"/>
</dbReference>
<dbReference type="Pfam" id="PF01627">
    <property type="entry name" value="Hpt"/>
    <property type="match status" value="1"/>
</dbReference>
<feature type="domain" description="HPt" evidence="3">
    <location>
        <begin position="20"/>
        <end position="110"/>
    </location>
</feature>
<dbReference type="InterPro" id="IPR036641">
    <property type="entry name" value="HPT_dom_sf"/>
</dbReference>
<dbReference type="SUPFAM" id="SSF47226">
    <property type="entry name" value="Histidine-containing phosphotransfer domain, HPT domain"/>
    <property type="match status" value="1"/>
</dbReference>
<dbReference type="EMBL" id="JACFYF010000009">
    <property type="protein sequence ID" value="MBA5763534.1"/>
    <property type="molecule type" value="Genomic_DNA"/>
</dbReference>
<organism evidence="4 5">
    <name type="scientific">Vibrio marinisediminis</name>
    <dbReference type="NCBI Taxonomy" id="2758441"/>
    <lineage>
        <taxon>Bacteria</taxon>
        <taxon>Pseudomonadati</taxon>
        <taxon>Pseudomonadota</taxon>
        <taxon>Gammaproteobacteria</taxon>
        <taxon>Vibrionales</taxon>
        <taxon>Vibrionaceae</taxon>
        <taxon>Vibrio</taxon>
    </lineage>
</organism>
<dbReference type="PROSITE" id="PS50894">
    <property type="entry name" value="HPT"/>
    <property type="match status" value="1"/>
</dbReference>
<dbReference type="AlphaFoldDB" id="A0A7W2FSV7"/>
<accession>A0A7W2FSV7</accession>
<dbReference type="Proteomes" id="UP000571701">
    <property type="component" value="Unassembled WGS sequence"/>
</dbReference>
<protein>
    <submittedName>
        <fullName evidence="4">Hpt domain-containing protein</fullName>
    </submittedName>
</protein>